<organism evidence="1 2">
    <name type="scientific">Cobetia amphilecti</name>
    <dbReference type="NCBI Taxonomy" id="1055104"/>
    <lineage>
        <taxon>Bacteria</taxon>
        <taxon>Pseudomonadati</taxon>
        <taxon>Pseudomonadota</taxon>
        <taxon>Gammaproteobacteria</taxon>
        <taxon>Oceanospirillales</taxon>
        <taxon>Halomonadaceae</taxon>
        <taxon>Cobetia</taxon>
    </lineage>
</organism>
<accession>A0AAP4WZ17</accession>
<sequence length="363" mass="40051">MAFAATRSFGAIPGLAVTALTLGLGLSLCLITLGASARAEAAQFRSSPQVINTLSSTYGFVIAQDITLSRIADEYPGLAPDAELASVYFKNAFPNITHRLAENLATLMGKDHAREVLDGIRRQIKKELDSQLTTDKLTSDFAARFIEAIHLRAQGEYLPSPFKEFLLATKYQIEPVYELYDGYFQEFHTKGHAKSLGINLALQLPASWSAAEGRLPHIVQKWQSQAGTGTDMIILEIYDLHGETVSDAQLKVMAATDQLAQWAPINSQMLDSGLTRVDHRQVYWFDIAMTQRHQGTPITSQTREYGLFLDDKLIRLHCTSYHPTADGTTYAKAKTDLTVDDGFSEIKPLCEGVMGSLVVMENS</sequence>
<comment type="caution">
    <text evidence="1">The sequence shown here is derived from an EMBL/GenBank/DDBJ whole genome shotgun (WGS) entry which is preliminary data.</text>
</comment>
<dbReference type="AlphaFoldDB" id="A0AAP4WZ17"/>
<gene>
    <name evidence="1" type="ORF">Q4535_00100</name>
</gene>
<evidence type="ECO:0000313" key="1">
    <source>
        <dbReference type="EMBL" id="MDO6670506.1"/>
    </source>
</evidence>
<name>A0AAP4WZ17_9GAMM</name>
<evidence type="ECO:0000313" key="2">
    <source>
        <dbReference type="Proteomes" id="UP001170481"/>
    </source>
</evidence>
<dbReference type="EMBL" id="JAUORK010000001">
    <property type="protein sequence ID" value="MDO6670506.1"/>
    <property type="molecule type" value="Genomic_DNA"/>
</dbReference>
<protein>
    <submittedName>
        <fullName evidence="1">Uncharacterized protein</fullName>
    </submittedName>
</protein>
<proteinExistence type="predicted"/>
<dbReference type="RefSeq" id="WP_303592310.1">
    <property type="nucleotide sequence ID" value="NZ_JAUORK010000001.1"/>
</dbReference>
<dbReference type="Proteomes" id="UP001170481">
    <property type="component" value="Unassembled WGS sequence"/>
</dbReference>
<reference evidence="1" key="1">
    <citation type="submission" date="2023-07" db="EMBL/GenBank/DDBJ databases">
        <title>Genome content predicts the carbon catabolic preferences of heterotrophic bacteria.</title>
        <authorList>
            <person name="Gralka M."/>
        </authorList>
    </citation>
    <scope>NUCLEOTIDE SEQUENCE</scope>
    <source>
        <strain evidence="1">C2R13</strain>
    </source>
</reference>